<evidence type="ECO:0000313" key="6">
    <source>
        <dbReference type="EMBL" id="SFL90878.1"/>
    </source>
</evidence>
<dbReference type="GO" id="GO:0043709">
    <property type="term" value="P:cell adhesion involved in single-species biofilm formation"/>
    <property type="evidence" value="ECO:0007669"/>
    <property type="project" value="TreeGrafter"/>
</dbReference>
<dbReference type="OrthoDB" id="5914567at2"/>
<keyword evidence="3" id="KW-1133">Transmembrane helix</keyword>
<feature type="transmembrane region" description="Helical" evidence="3">
    <location>
        <begin position="68"/>
        <end position="88"/>
    </location>
</feature>
<dbReference type="SUPFAM" id="SSF55073">
    <property type="entry name" value="Nucleotide cyclase"/>
    <property type="match status" value="1"/>
</dbReference>
<dbReference type="InterPro" id="IPR000160">
    <property type="entry name" value="GGDEF_dom"/>
</dbReference>
<evidence type="ECO:0000256" key="3">
    <source>
        <dbReference type="SAM" id="Phobius"/>
    </source>
</evidence>
<accession>A0A1H9T0H2</accession>
<feature type="transmembrane region" description="Helical" evidence="3">
    <location>
        <begin position="40"/>
        <end position="61"/>
    </location>
</feature>
<dbReference type="InterPro" id="IPR043128">
    <property type="entry name" value="Rev_trsase/Diguanyl_cyclase"/>
</dbReference>
<dbReference type="CDD" id="cd01949">
    <property type="entry name" value="GGDEF"/>
    <property type="match status" value="1"/>
</dbReference>
<evidence type="ECO:0000313" key="5">
    <source>
        <dbReference type="EMBL" id="SER90631.1"/>
    </source>
</evidence>
<dbReference type="NCBIfam" id="TIGR00254">
    <property type="entry name" value="GGDEF"/>
    <property type="match status" value="1"/>
</dbReference>
<name>A0A1H9T0H2_9GAMM</name>
<evidence type="ECO:0000313" key="8">
    <source>
        <dbReference type="Proteomes" id="UP000186904"/>
    </source>
</evidence>
<dbReference type="RefSeq" id="WP_074779160.1">
    <property type="nucleotide sequence ID" value="NZ_FOGN01000002.1"/>
</dbReference>
<dbReference type="PROSITE" id="PS50887">
    <property type="entry name" value="GGDEF"/>
    <property type="match status" value="1"/>
</dbReference>
<evidence type="ECO:0000256" key="2">
    <source>
        <dbReference type="ARBA" id="ARBA00034247"/>
    </source>
</evidence>
<dbReference type="Gene3D" id="3.30.70.270">
    <property type="match status" value="1"/>
</dbReference>
<organism evidence="5 8">
    <name type="scientific">Halopseudomonas bauzanensis</name>
    <dbReference type="NCBI Taxonomy" id="653930"/>
    <lineage>
        <taxon>Bacteria</taxon>
        <taxon>Pseudomonadati</taxon>
        <taxon>Pseudomonadota</taxon>
        <taxon>Gammaproteobacteria</taxon>
        <taxon>Pseudomonadales</taxon>
        <taxon>Pseudomonadaceae</taxon>
        <taxon>Halopseudomonas</taxon>
    </lineage>
</organism>
<feature type="domain" description="GGDEF" evidence="4">
    <location>
        <begin position="176"/>
        <end position="305"/>
    </location>
</feature>
<evidence type="ECO:0000313" key="7">
    <source>
        <dbReference type="Proteomes" id="UP000186599"/>
    </source>
</evidence>
<feature type="transmembrane region" description="Helical" evidence="3">
    <location>
        <begin position="108"/>
        <end position="125"/>
    </location>
</feature>
<dbReference type="PANTHER" id="PTHR45138:SF9">
    <property type="entry name" value="DIGUANYLATE CYCLASE DGCM-RELATED"/>
    <property type="match status" value="1"/>
</dbReference>
<dbReference type="EMBL" id="FOUA01000002">
    <property type="protein sequence ID" value="SFL90878.1"/>
    <property type="molecule type" value="Genomic_DNA"/>
</dbReference>
<proteinExistence type="predicted"/>
<dbReference type="EC" id="2.7.7.65" evidence="1"/>
<dbReference type="PANTHER" id="PTHR45138">
    <property type="entry name" value="REGULATORY COMPONENTS OF SENSORY TRANSDUCTION SYSTEM"/>
    <property type="match status" value="1"/>
</dbReference>
<protein>
    <recommendedName>
        <fullName evidence="1">diguanylate cyclase</fullName>
        <ecNumber evidence="1">2.7.7.65</ecNumber>
    </recommendedName>
</protein>
<dbReference type="InterPro" id="IPR029787">
    <property type="entry name" value="Nucleotide_cyclase"/>
</dbReference>
<dbReference type="GO" id="GO:0005886">
    <property type="term" value="C:plasma membrane"/>
    <property type="evidence" value="ECO:0007669"/>
    <property type="project" value="TreeGrafter"/>
</dbReference>
<dbReference type="EMBL" id="FOGN01000002">
    <property type="protein sequence ID" value="SER90631.1"/>
    <property type="molecule type" value="Genomic_DNA"/>
</dbReference>
<reference evidence="7 8" key="1">
    <citation type="submission" date="2016-10" db="EMBL/GenBank/DDBJ databases">
        <authorList>
            <person name="de Groot N.N."/>
        </authorList>
    </citation>
    <scope>NUCLEOTIDE SEQUENCE [LARGE SCALE GENOMIC DNA]</scope>
    <source>
        <strain evidence="6 7">CGMCC 1.9095</strain>
        <strain evidence="5 8">DSM 22558</strain>
    </source>
</reference>
<dbReference type="STRING" id="653930.SAMN05216589_1761"/>
<keyword evidence="3" id="KW-0472">Membrane</keyword>
<comment type="catalytic activity">
    <reaction evidence="2">
        <text>2 GTP = 3',3'-c-di-GMP + 2 diphosphate</text>
        <dbReference type="Rhea" id="RHEA:24898"/>
        <dbReference type="ChEBI" id="CHEBI:33019"/>
        <dbReference type="ChEBI" id="CHEBI:37565"/>
        <dbReference type="ChEBI" id="CHEBI:58805"/>
        <dbReference type="EC" id="2.7.7.65"/>
    </reaction>
</comment>
<sequence>MTSMLAMHRFKLTGLLMTANTGLLLHLLAGEIKPVADWDWLDIAGEGGSALLLLTWLGLLLKSRPAGYVTNLLFMGLACLFFSLFMDTVDEFVALPDAVTWDGWLESGPMPIGFILMTLGIFHWHQEQLAINEQMRNRERVFREHRQFDKLTPLGDANYLRAQLQLTLADAAAQQQPVSLIMLDMNAFSRVNREYGYAEGDRLLQVLTQLMLLNLRTHDLLCRLAGDRFVIILPHTGERQAQILAEELEQAVRSLAYKSRAQGERLELSASVVALMARDEDPATLLERMNITMARAKQNLTVRYG</sequence>
<keyword evidence="3" id="KW-0812">Transmembrane</keyword>
<dbReference type="InterPro" id="IPR050469">
    <property type="entry name" value="Diguanylate_Cyclase"/>
</dbReference>
<keyword evidence="7" id="KW-1185">Reference proteome</keyword>
<dbReference type="Pfam" id="PF00990">
    <property type="entry name" value="GGDEF"/>
    <property type="match status" value="1"/>
</dbReference>
<evidence type="ECO:0000256" key="1">
    <source>
        <dbReference type="ARBA" id="ARBA00012528"/>
    </source>
</evidence>
<dbReference type="SMART" id="SM00267">
    <property type="entry name" value="GGDEF"/>
    <property type="match status" value="1"/>
</dbReference>
<dbReference type="Proteomes" id="UP000186599">
    <property type="component" value="Unassembled WGS sequence"/>
</dbReference>
<evidence type="ECO:0000259" key="4">
    <source>
        <dbReference type="PROSITE" id="PS50887"/>
    </source>
</evidence>
<dbReference type="AlphaFoldDB" id="A0A1H9T0H2"/>
<dbReference type="GO" id="GO:0052621">
    <property type="term" value="F:diguanylate cyclase activity"/>
    <property type="evidence" value="ECO:0007669"/>
    <property type="project" value="UniProtKB-EC"/>
</dbReference>
<gene>
    <name evidence="6" type="ORF">SAMN04487855_1552</name>
    <name evidence="5" type="ORF">SAMN05216589_1761</name>
</gene>
<dbReference type="GO" id="GO:1902201">
    <property type="term" value="P:negative regulation of bacterial-type flagellum-dependent cell motility"/>
    <property type="evidence" value="ECO:0007669"/>
    <property type="project" value="TreeGrafter"/>
</dbReference>
<dbReference type="Proteomes" id="UP000186904">
    <property type="component" value="Unassembled WGS sequence"/>
</dbReference>